<sequence length="870" mass="97176">MYGPILESWEWVKAHNPGSPFKKRRLSFITIHYLYVLSLTIIGSVLLYPAGGLAYIDALFFASGVATQSGLNTVNINDLCTYQQGAMVANPIFIHTFVVFVRLYWFERRFQHIVREARVFRGTRSRSRTEPRDDPDHGVVEKGVRGRSIVVMRNRDEVHLTGNGKTEKLDPADDLTSESRTDSSTSQREKLESGNHDNGPPAAQTPTFRREITFADEVQSPDADDSAPARLPGRLSPEEHIAFLENQRNPKDKGALRIPGPRDFELGKVPEQLNEEDDGGGLSHQATSPTEGREGKGTTNGTAMMRNVTIDAPEHPRLRTNSEALPKLSTRKSGTLDNMERATTDEREPASAPLKARTGTFSSLRGWGSKENVHPPAPYLSWQPTIGRNSAFVDLTEEQREELGGIEYRSLKTLALVLVSYFLIFHLLGVVVLLPWIVRTDRWGSVVDNDGQSRVWWGIFTPASLFNDLGFTLTPDSMISFEQAVLPLLFGSFLIIIGNTGFPCMLRFVIYILSHIVPHDSGVWEEFKFLLDHPRRCFTLLFPTAATWWLFWILVILNGLDIIFFITLDLNDSVVTSIGPPGYRLLNGLFQAASTRTAGFASVNLAELHPAIQVSYMIMMYISVFPIAISMRRTNVYEEKSLGIYGTTKDETEDEKEPSYLGAHLRRQLSFDLWYIFLGLFVIAIAEGDRLANTNEYSFTLFSVLFEIVSAYGTVGLSLGYPNIDASFSTEFNVVSKLVIIAMQIRGRHRGLPYELDRAILLPSDSLHKKEDEDAARRIQRWASTLSNNEPIGHPLASRTPTAGATSAVLLTNTATASGQDHGDKESEINSDWERTPRQSGHARRGLGRLMAGLADGPRLRSREGTIENE</sequence>
<dbReference type="InterPro" id="IPR003445">
    <property type="entry name" value="Cat_transpt"/>
</dbReference>
<feature type="compositionally biased region" description="Basic and acidic residues" evidence="11">
    <location>
        <begin position="821"/>
        <end position="837"/>
    </location>
</feature>
<keyword evidence="8 10" id="KW-0406">Ion transport</keyword>
<keyword evidence="5 10" id="KW-0812">Transmembrane</keyword>
<feature type="region of interest" description="Disordered" evidence="11">
    <location>
        <begin position="815"/>
        <end position="870"/>
    </location>
</feature>
<keyword evidence="9 10" id="KW-0472">Membrane</keyword>
<keyword evidence="6 10" id="KW-0630">Potassium</keyword>
<keyword evidence="7 10" id="KW-1133">Transmembrane helix</keyword>
<feature type="region of interest" description="Disordered" evidence="11">
    <location>
        <begin position="244"/>
        <end position="355"/>
    </location>
</feature>
<evidence type="ECO:0000256" key="10">
    <source>
        <dbReference type="PIRNR" id="PIRNR002450"/>
    </source>
</evidence>
<evidence type="ECO:0000313" key="12">
    <source>
        <dbReference type="EMBL" id="KAK0510750.1"/>
    </source>
</evidence>
<dbReference type="InterPro" id="IPR004773">
    <property type="entry name" value="K/Na_transp_Trk1/HKT1"/>
</dbReference>
<feature type="transmembrane region" description="Helical" evidence="10">
    <location>
        <begin position="538"/>
        <end position="566"/>
    </location>
</feature>
<dbReference type="PIRSF" id="PIRSF002450">
    <property type="entry name" value="K+_transpter_TRK"/>
    <property type="match status" value="1"/>
</dbReference>
<dbReference type="InterPro" id="IPR051143">
    <property type="entry name" value="TrkH_K-transport"/>
</dbReference>
<dbReference type="AlphaFoldDB" id="A0AA39V7Q6"/>
<evidence type="ECO:0000256" key="1">
    <source>
        <dbReference type="ARBA" id="ARBA00004141"/>
    </source>
</evidence>
<feature type="transmembrane region" description="Helical" evidence="10">
    <location>
        <begin position="698"/>
        <end position="721"/>
    </location>
</feature>
<dbReference type="PANTHER" id="PTHR31064">
    <property type="entry name" value="POTASSIUM TRANSPORT PROTEIN DDB_G0292412-RELATED"/>
    <property type="match status" value="1"/>
</dbReference>
<evidence type="ECO:0000256" key="9">
    <source>
        <dbReference type="ARBA" id="ARBA00023136"/>
    </source>
</evidence>
<feature type="compositionally biased region" description="Basic and acidic residues" evidence="11">
    <location>
        <begin position="858"/>
        <end position="870"/>
    </location>
</feature>
<evidence type="ECO:0000256" key="5">
    <source>
        <dbReference type="ARBA" id="ARBA00022692"/>
    </source>
</evidence>
<comment type="similarity">
    <text evidence="2 10">Belongs to the TrkH potassium transport family.</text>
</comment>
<dbReference type="EMBL" id="JAFEKC020000015">
    <property type="protein sequence ID" value="KAK0510750.1"/>
    <property type="molecule type" value="Genomic_DNA"/>
</dbReference>
<feature type="compositionally biased region" description="Basic and acidic residues" evidence="11">
    <location>
        <begin position="338"/>
        <end position="349"/>
    </location>
</feature>
<dbReference type="GO" id="GO:0030007">
    <property type="term" value="P:intracellular potassium ion homeostasis"/>
    <property type="evidence" value="ECO:0007669"/>
    <property type="project" value="UniProtKB-UniRule"/>
</dbReference>
<feature type="compositionally biased region" description="Basic and acidic residues" evidence="11">
    <location>
        <begin position="244"/>
        <end position="268"/>
    </location>
</feature>
<feature type="transmembrane region" description="Helical" evidence="10">
    <location>
        <begin position="414"/>
        <end position="438"/>
    </location>
</feature>
<name>A0AA39V7Q6_9LECA</name>
<feature type="transmembrane region" description="Helical" evidence="10">
    <location>
        <begin position="611"/>
        <end position="631"/>
    </location>
</feature>
<dbReference type="InterPro" id="IPR015958">
    <property type="entry name" value="Trk1_fungi"/>
</dbReference>
<proteinExistence type="inferred from homology"/>
<evidence type="ECO:0000256" key="4">
    <source>
        <dbReference type="ARBA" id="ARBA00022538"/>
    </source>
</evidence>
<feature type="compositionally biased region" description="Basic and acidic residues" evidence="11">
    <location>
        <begin position="127"/>
        <end position="144"/>
    </location>
</feature>
<dbReference type="Pfam" id="PF02386">
    <property type="entry name" value="TrkH"/>
    <property type="match status" value="1"/>
</dbReference>
<evidence type="ECO:0000256" key="3">
    <source>
        <dbReference type="ARBA" id="ARBA00022448"/>
    </source>
</evidence>
<dbReference type="GO" id="GO:0140107">
    <property type="term" value="F:high-affinity potassium ion transmembrane transporter activity"/>
    <property type="evidence" value="ECO:0007669"/>
    <property type="project" value="TreeGrafter"/>
</dbReference>
<feature type="compositionally biased region" description="Basic and acidic residues" evidence="11">
    <location>
        <begin position="153"/>
        <end position="195"/>
    </location>
</feature>
<keyword evidence="3 10" id="KW-0813">Transport</keyword>
<evidence type="ECO:0000256" key="8">
    <source>
        <dbReference type="ARBA" id="ARBA00023065"/>
    </source>
</evidence>
<feature type="transmembrane region" description="Helical" evidence="10">
    <location>
        <begin position="669"/>
        <end position="686"/>
    </location>
</feature>
<evidence type="ECO:0000256" key="7">
    <source>
        <dbReference type="ARBA" id="ARBA00022989"/>
    </source>
</evidence>
<dbReference type="Proteomes" id="UP001166286">
    <property type="component" value="Unassembled WGS sequence"/>
</dbReference>
<gene>
    <name evidence="12" type="ORF">JMJ35_007182</name>
</gene>
<keyword evidence="4 10" id="KW-0633">Potassium transport</keyword>
<dbReference type="GO" id="GO:1990573">
    <property type="term" value="P:potassium ion import across plasma membrane"/>
    <property type="evidence" value="ECO:0007669"/>
    <property type="project" value="TreeGrafter"/>
</dbReference>
<comment type="caution">
    <text evidence="12">The sequence shown here is derived from an EMBL/GenBank/DDBJ whole genome shotgun (WGS) entry which is preliminary data.</text>
</comment>
<comment type="subcellular location">
    <subcellularLocation>
        <location evidence="1">Membrane</location>
        <topology evidence="1">Multi-pass membrane protein</topology>
    </subcellularLocation>
</comment>
<dbReference type="NCBIfam" id="TIGR00934">
    <property type="entry name" value="2a38euk"/>
    <property type="match status" value="1"/>
</dbReference>
<organism evidence="12 13">
    <name type="scientific">Cladonia borealis</name>
    <dbReference type="NCBI Taxonomy" id="184061"/>
    <lineage>
        <taxon>Eukaryota</taxon>
        <taxon>Fungi</taxon>
        <taxon>Dikarya</taxon>
        <taxon>Ascomycota</taxon>
        <taxon>Pezizomycotina</taxon>
        <taxon>Lecanoromycetes</taxon>
        <taxon>OSLEUM clade</taxon>
        <taxon>Lecanoromycetidae</taxon>
        <taxon>Lecanorales</taxon>
        <taxon>Lecanorineae</taxon>
        <taxon>Cladoniaceae</taxon>
        <taxon>Cladonia</taxon>
    </lineage>
</organism>
<feature type="transmembrane region" description="Helical" evidence="10">
    <location>
        <begin position="82"/>
        <end position="105"/>
    </location>
</feature>
<evidence type="ECO:0000256" key="6">
    <source>
        <dbReference type="ARBA" id="ARBA00022958"/>
    </source>
</evidence>
<protein>
    <recommendedName>
        <fullName evidence="10">Potassium transport protein</fullName>
    </recommendedName>
</protein>
<feature type="region of interest" description="Disordered" evidence="11">
    <location>
        <begin position="122"/>
        <end position="207"/>
    </location>
</feature>
<feature type="transmembrane region" description="Helical" evidence="10">
    <location>
        <begin position="33"/>
        <end position="62"/>
    </location>
</feature>
<feature type="transmembrane region" description="Helical" evidence="10">
    <location>
        <begin position="484"/>
        <end position="517"/>
    </location>
</feature>
<keyword evidence="13" id="KW-1185">Reference proteome</keyword>
<dbReference type="PANTHER" id="PTHR31064:SF30">
    <property type="entry name" value="HIGH-AFFINITY POTASSIUM TRANSPORT PROTEIN-RELATED"/>
    <property type="match status" value="1"/>
</dbReference>
<evidence type="ECO:0000256" key="11">
    <source>
        <dbReference type="SAM" id="MobiDB-lite"/>
    </source>
</evidence>
<accession>A0AA39V7Q6</accession>
<reference evidence="12" key="1">
    <citation type="submission" date="2023-03" db="EMBL/GenBank/DDBJ databases">
        <title>Complete genome of Cladonia borealis.</title>
        <authorList>
            <person name="Park H."/>
        </authorList>
    </citation>
    <scope>NUCLEOTIDE SEQUENCE</scope>
    <source>
        <strain evidence="12">ANT050790</strain>
    </source>
</reference>
<dbReference type="GO" id="GO:0005886">
    <property type="term" value="C:plasma membrane"/>
    <property type="evidence" value="ECO:0007669"/>
    <property type="project" value="InterPro"/>
</dbReference>
<evidence type="ECO:0000313" key="13">
    <source>
        <dbReference type="Proteomes" id="UP001166286"/>
    </source>
</evidence>
<evidence type="ECO:0000256" key="2">
    <source>
        <dbReference type="ARBA" id="ARBA00009137"/>
    </source>
</evidence>